<keyword evidence="12" id="KW-0325">Glycoprotein</keyword>
<dbReference type="Pfam" id="PF00657">
    <property type="entry name" value="Lipase_GDSL"/>
    <property type="match status" value="2"/>
</dbReference>
<comment type="catalytic activity">
    <reaction evidence="37">
        <text>1,2-dihexadecanoyl-sn-glycero-3-phosphocholine + 2 H2O = sn-glycerol 3-phosphocholine + 2 hexadecanoate + 2 H(+)</text>
        <dbReference type="Rhea" id="RHEA:40975"/>
        <dbReference type="ChEBI" id="CHEBI:7896"/>
        <dbReference type="ChEBI" id="CHEBI:15377"/>
        <dbReference type="ChEBI" id="CHEBI:15378"/>
        <dbReference type="ChEBI" id="CHEBI:16870"/>
        <dbReference type="ChEBI" id="CHEBI:72999"/>
    </reaction>
    <physiologicalReaction direction="left-to-right" evidence="37">
        <dbReference type="Rhea" id="RHEA:40976"/>
    </physiologicalReaction>
</comment>
<keyword evidence="43" id="KW-1185">Reference proteome</keyword>
<comment type="catalytic activity">
    <reaction evidence="20">
        <text>1-(9Z-octadecenoyl)-glycerol + H2O = glycerol + (9Z)-octadecenoate + H(+)</text>
        <dbReference type="Rhea" id="RHEA:38487"/>
        <dbReference type="ChEBI" id="CHEBI:15377"/>
        <dbReference type="ChEBI" id="CHEBI:15378"/>
        <dbReference type="ChEBI" id="CHEBI:17754"/>
        <dbReference type="ChEBI" id="CHEBI:30823"/>
        <dbReference type="ChEBI" id="CHEBI:75342"/>
    </reaction>
    <physiologicalReaction direction="left-to-right" evidence="20">
        <dbReference type="Rhea" id="RHEA:38488"/>
    </physiologicalReaction>
</comment>
<evidence type="ECO:0000256" key="26">
    <source>
        <dbReference type="ARBA" id="ARBA00048227"/>
    </source>
</evidence>
<comment type="catalytic activity">
    <reaction evidence="27">
        <text>1-hexadecanoyl-2-(9Z,12Z-octadecadienoyl)-sn-glycero-3-phosphocholine + H2O = 2-(9Z,12Z-octadecadienoyl)-sn-glycero-3-phosphocholine + hexadecanoate + H(+)</text>
        <dbReference type="Rhea" id="RHEA:40971"/>
        <dbReference type="ChEBI" id="CHEBI:7896"/>
        <dbReference type="ChEBI" id="CHEBI:15377"/>
        <dbReference type="ChEBI" id="CHEBI:15378"/>
        <dbReference type="ChEBI" id="CHEBI:73002"/>
        <dbReference type="ChEBI" id="CHEBI:76084"/>
    </reaction>
    <physiologicalReaction direction="left-to-right" evidence="27">
        <dbReference type="Rhea" id="RHEA:40972"/>
    </physiologicalReaction>
</comment>
<evidence type="ECO:0000256" key="14">
    <source>
        <dbReference type="ARBA" id="ARBA00023369"/>
    </source>
</evidence>
<comment type="catalytic activity">
    <reaction evidence="39">
        <text>2-(9Z-octadecenoyl)-glycerol + H2O = glycerol + (9Z)-octadecenoate + H(+)</text>
        <dbReference type="Rhea" id="RHEA:38491"/>
        <dbReference type="ChEBI" id="CHEBI:15377"/>
        <dbReference type="ChEBI" id="CHEBI:15378"/>
        <dbReference type="ChEBI" id="CHEBI:17754"/>
        <dbReference type="ChEBI" id="CHEBI:30823"/>
        <dbReference type="ChEBI" id="CHEBI:73990"/>
    </reaction>
    <physiologicalReaction direction="left-to-right" evidence="39">
        <dbReference type="Rhea" id="RHEA:38492"/>
    </physiologicalReaction>
</comment>
<evidence type="ECO:0000256" key="32">
    <source>
        <dbReference type="ARBA" id="ARBA00048656"/>
    </source>
</evidence>
<dbReference type="InterPro" id="IPR036514">
    <property type="entry name" value="SGNH_hydro_sf"/>
</dbReference>
<dbReference type="InterPro" id="IPR046357">
    <property type="entry name" value="PPIase_dom_sf"/>
</dbReference>
<evidence type="ECO:0000256" key="31">
    <source>
        <dbReference type="ARBA" id="ARBA00048613"/>
    </source>
</evidence>
<keyword evidence="5" id="KW-0812">Transmembrane</keyword>
<comment type="catalytic activity">
    <reaction evidence="28">
        <text>1-octadecanoyl-2-(9Z,12Z)-octadecadienoyl-sn-glycerol + H2O = 1-octadecanoyl-sn-glycerol + (9Z,12Z)-octadecadienoate + H(+)</text>
        <dbReference type="Rhea" id="RHEA:40927"/>
        <dbReference type="ChEBI" id="CHEBI:15377"/>
        <dbReference type="ChEBI" id="CHEBI:15378"/>
        <dbReference type="ChEBI" id="CHEBI:30245"/>
        <dbReference type="ChEBI" id="CHEBI:75550"/>
        <dbReference type="ChEBI" id="CHEBI:77097"/>
    </reaction>
    <physiologicalReaction direction="left-to-right" evidence="28">
        <dbReference type="Rhea" id="RHEA:40928"/>
    </physiologicalReaction>
</comment>
<evidence type="ECO:0000256" key="23">
    <source>
        <dbReference type="ARBA" id="ARBA00048015"/>
    </source>
</evidence>
<dbReference type="GO" id="GO:0003755">
    <property type="term" value="F:peptidyl-prolyl cis-trans isomerase activity"/>
    <property type="evidence" value="ECO:0007669"/>
    <property type="project" value="UniProtKB-KW"/>
</dbReference>
<evidence type="ECO:0000256" key="20">
    <source>
        <dbReference type="ARBA" id="ARBA00047438"/>
    </source>
</evidence>
<evidence type="ECO:0000256" key="40">
    <source>
        <dbReference type="PROSITE-ProRule" id="PRU00277"/>
    </source>
</evidence>
<evidence type="ECO:0000256" key="16">
    <source>
        <dbReference type="ARBA" id="ARBA00023422"/>
    </source>
</evidence>
<keyword evidence="6" id="KW-0732">Signal</keyword>
<evidence type="ECO:0000256" key="9">
    <source>
        <dbReference type="ARBA" id="ARBA00022989"/>
    </source>
</evidence>
<comment type="catalytic activity">
    <reaction evidence="31">
        <text>1-hexadecanoyl-2-(9Z-octadecenoyl)-sn-glycero-3-phosphoethanolamine + H2O = 1-hexadecanoyl-sn-glycero-3-phosphoethanolamine + (9Z)-octadecenoate + H(+)</text>
        <dbReference type="Rhea" id="RHEA:40911"/>
        <dbReference type="ChEBI" id="CHEBI:15377"/>
        <dbReference type="ChEBI" id="CHEBI:15378"/>
        <dbReference type="ChEBI" id="CHEBI:30823"/>
        <dbReference type="ChEBI" id="CHEBI:73004"/>
        <dbReference type="ChEBI" id="CHEBI:73007"/>
    </reaction>
    <physiologicalReaction direction="left-to-right" evidence="31">
        <dbReference type="Rhea" id="RHEA:40912"/>
    </physiologicalReaction>
</comment>
<keyword evidence="10" id="KW-0443">Lipid metabolism</keyword>
<comment type="catalytic activity">
    <reaction evidence="35">
        <text>1-O-hexadecyl-2-(9Z)-octadecenoyl-sn-glycero-3-phosphocholine + H2O = 1-O-hexadecyl-sn-glycero-3-phosphocholine + (9Z)-octadecenoate + H(+)</text>
        <dbReference type="Rhea" id="RHEA:40915"/>
        <dbReference type="ChEBI" id="CHEBI:15377"/>
        <dbReference type="ChEBI" id="CHEBI:15378"/>
        <dbReference type="ChEBI" id="CHEBI:30823"/>
        <dbReference type="ChEBI" id="CHEBI:34112"/>
        <dbReference type="ChEBI" id="CHEBI:64496"/>
    </reaction>
    <physiologicalReaction direction="left-to-right" evidence="35">
        <dbReference type="Rhea" id="RHEA:40916"/>
    </physiologicalReaction>
</comment>
<proteinExistence type="inferred from homology"/>
<keyword evidence="8" id="KW-0378">Hydrolase</keyword>
<evidence type="ECO:0000256" key="17">
    <source>
        <dbReference type="ARBA" id="ARBA00045916"/>
    </source>
</evidence>
<dbReference type="GO" id="GO:0031526">
    <property type="term" value="C:brush border membrane"/>
    <property type="evidence" value="ECO:0007669"/>
    <property type="project" value="TreeGrafter"/>
</dbReference>
<comment type="catalytic activity">
    <reaction evidence="24">
        <text>a 1-O-alkyl-2-acyl-sn-glycero-3-phosphocholine + H2O = a 1-O-alkyl-sn-glycero-3-phosphocholine + a fatty acid + H(+)</text>
        <dbReference type="Rhea" id="RHEA:36231"/>
        <dbReference type="ChEBI" id="CHEBI:15377"/>
        <dbReference type="ChEBI" id="CHEBI:15378"/>
        <dbReference type="ChEBI" id="CHEBI:28868"/>
        <dbReference type="ChEBI" id="CHEBI:30909"/>
        <dbReference type="ChEBI" id="CHEBI:36702"/>
        <dbReference type="EC" id="3.1.1.4"/>
    </reaction>
    <physiologicalReaction direction="left-to-right" evidence="24">
        <dbReference type="Rhea" id="RHEA:36232"/>
    </physiologicalReaction>
</comment>
<dbReference type="InterPro" id="IPR038885">
    <property type="entry name" value="PLB1"/>
</dbReference>
<evidence type="ECO:0000256" key="13">
    <source>
        <dbReference type="ARBA" id="ARBA00023264"/>
    </source>
</evidence>
<dbReference type="GO" id="GO:0004806">
    <property type="term" value="F:triacylglycerol lipase activity"/>
    <property type="evidence" value="ECO:0007669"/>
    <property type="project" value="UniProtKB-EC"/>
</dbReference>
<comment type="catalytic activity">
    <reaction evidence="32">
        <text>1-hexadecanoyl-sn-glycero-3-phosphocholine + H2O = sn-glycerol 3-phosphocholine + hexadecanoate + H(+)</text>
        <dbReference type="Rhea" id="RHEA:40435"/>
        <dbReference type="ChEBI" id="CHEBI:7896"/>
        <dbReference type="ChEBI" id="CHEBI:15377"/>
        <dbReference type="ChEBI" id="CHEBI:15378"/>
        <dbReference type="ChEBI" id="CHEBI:16870"/>
        <dbReference type="ChEBI" id="CHEBI:72998"/>
    </reaction>
    <physiologicalReaction direction="left-to-right" evidence="32">
        <dbReference type="Rhea" id="RHEA:40436"/>
    </physiologicalReaction>
</comment>
<evidence type="ECO:0000256" key="34">
    <source>
        <dbReference type="ARBA" id="ARBA00048869"/>
    </source>
</evidence>
<evidence type="ECO:0000256" key="8">
    <source>
        <dbReference type="ARBA" id="ARBA00022801"/>
    </source>
</evidence>
<comment type="similarity">
    <text evidence="2">Belongs to the 'GDSL' lipolytic enzyme family. Phospholipase B1 subfamily.</text>
</comment>
<feature type="domain" description="PPIase FKBP-type" evidence="41">
    <location>
        <begin position="765"/>
        <end position="861"/>
    </location>
</feature>
<dbReference type="InterPro" id="IPR041200">
    <property type="entry name" value="FKBP3_BTHB"/>
</dbReference>
<comment type="catalytic activity">
    <reaction evidence="23">
        <text>1-hexadecanoyl-2-(9Z-octadecenoyl)-sn-glycero-3-phospho-(1'-sn-glycerol) + H2O = 1-hexadecanoyl-sn-glycero-3-phospho-(1'-sn-glycerol) + (9Z)-octadecenoate + H(+)</text>
        <dbReference type="Rhea" id="RHEA:40919"/>
        <dbReference type="ChEBI" id="CHEBI:15377"/>
        <dbReference type="ChEBI" id="CHEBI:15378"/>
        <dbReference type="ChEBI" id="CHEBI:30823"/>
        <dbReference type="ChEBI" id="CHEBI:72841"/>
        <dbReference type="ChEBI" id="CHEBI:75158"/>
    </reaction>
    <physiologicalReaction direction="left-to-right" evidence="23">
        <dbReference type="Rhea" id="RHEA:40920"/>
    </physiologicalReaction>
</comment>
<name>A0A556TSM5_BAGYA</name>
<comment type="catalytic activity">
    <reaction evidence="19">
        <text>1,3-dihexadecanoyl-2-(9Z-octadecenoyl)glycerol + H2O = 1-hexadecanoyl-2-(9Z-octadecenoyl)-glycerol + hexadecanoate + H(+)</text>
        <dbReference type="Rhea" id="RHEA:40979"/>
        <dbReference type="ChEBI" id="CHEBI:7896"/>
        <dbReference type="ChEBI" id="CHEBI:15377"/>
        <dbReference type="ChEBI" id="CHEBI:15378"/>
        <dbReference type="ChEBI" id="CHEBI:75585"/>
        <dbReference type="ChEBI" id="CHEBI:75688"/>
    </reaction>
    <physiologicalReaction direction="left-to-right" evidence="19">
        <dbReference type="Rhea" id="RHEA:40980"/>
    </physiologicalReaction>
</comment>
<dbReference type="Pfam" id="PF18410">
    <property type="entry name" value="BTHB"/>
    <property type="match status" value="1"/>
</dbReference>
<comment type="catalytic activity">
    <reaction evidence="18">
        <text>1-hexadecanoyl-2-(9Z)-octadecenoyl-3-octadecanoyl-sn-glycerol + H2O = 2-(9Z-octadecenoyl)-3-octadecanoyl-sn-glycerol + hexadecanoate + H(+)</text>
        <dbReference type="Rhea" id="RHEA:41107"/>
        <dbReference type="ChEBI" id="CHEBI:7896"/>
        <dbReference type="ChEBI" id="CHEBI:15377"/>
        <dbReference type="ChEBI" id="CHEBI:15378"/>
        <dbReference type="ChEBI" id="CHEBI:75558"/>
        <dbReference type="ChEBI" id="CHEBI:77623"/>
    </reaction>
    <physiologicalReaction direction="left-to-right" evidence="18">
        <dbReference type="Rhea" id="RHEA:41108"/>
    </physiologicalReaction>
</comment>
<dbReference type="Proteomes" id="UP000319801">
    <property type="component" value="Unassembled WGS sequence"/>
</dbReference>
<keyword evidence="7" id="KW-0677">Repeat</keyword>
<comment type="catalytic activity">
    <reaction evidence="21">
        <text>1-hexadecanoyl-2-(9Z)-octadecenoyl-3-octadecanoyl-sn-glycerol + H2O = 1-hexadecanoyl-2-(9Z-octadecenoyl)-sn-glycerol + octadecanoate + H(+)</text>
        <dbReference type="Rhea" id="RHEA:41111"/>
        <dbReference type="ChEBI" id="CHEBI:15377"/>
        <dbReference type="ChEBI" id="CHEBI:15378"/>
        <dbReference type="ChEBI" id="CHEBI:25629"/>
        <dbReference type="ChEBI" id="CHEBI:75466"/>
        <dbReference type="ChEBI" id="CHEBI:77623"/>
    </reaction>
    <physiologicalReaction direction="left-to-right" evidence="21">
        <dbReference type="Rhea" id="RHEA:41112"/>
    </physiologicalReaction>
</comment>
<keyword evidence="9" id="KW-1133">Transmembrane helix</keyword>
<comment type="catalytic activity">
    <reaction evidence="15">
        <text>1-hexadecanoyl-2-(9Z,12Z-octadecadienoyl)-sn-glycero-3-phosphocholine + H2O = (9Z,12Z)-octadecadienoate + 1-hexadecanoyl-sn-glycero-3-phosphocholine + H(+)</text>
        <dbReference type="Rhea" id="RHEA:40811"/>
        <dbReference type="ChEBI" id="CHEBI:15377"/>
        <dbReference type="ChEBI" id="CHEBI:15378"/>
        <dbReference type="ChEBI" id="CHEBI:30245"/>
        <dbReference type="ChEBI" id="CHEBI:72998"/>
        <dbReference type="ChEBI" id="CHEBI:73002"/>
    </reaction>
    <physiologicalReaction direction="left-to-right" evidence="15">
        <dbReference type="Rhea" id="RHEA:40812"/>
    </physiologicalReaction>
</comment>
<dbReference type="GO" id="GO:0004622">
    <property type="term" value="F:phosphatidylcholine lysophospholipase activity"/>
    <property type="evidence" value="ECO:0007669"/>
    <property type="project" value="UniProtKB-EC"/>
</dbReference>
<evidence type="ECO:0000256" key="36">
    <source>
        <dbReference type="ARBA" id="ARBA00048939"/>
    </source>
</evidence>
<evidence type="ECO:0000256" key="39">
    <source>
        <dbReference type="ARBA" id="ARBA00049461"/>
    </source>
</evidence>
<comment type="catalytic activity">
    <reaction evidence="38">
        <text>1,3-di-(9Z-octadecenoyl)-glycerol + H2O = 1-(9Z-octadecenoyl)-glycerol + (9Z)-octadecenoate + H(+)</text>
        <dbReference type="Rhea" id="RHEA:39939"/>
        <dbReference type="ChEBI" id="CHEBI:15377"/>
        <dbReference type="ChEBI" id="CHEBI:15378"/>
        <dbReference type="ChEBI" id="CHEBI:30823"/>
        <dbReference type="ChEBI" id="CHEBI:75342"/>
        <dbReference type="ChEBI" id="CHEBI:75735"/>
    </reaction>
    <physiologicalReaction direction="left-to-right" evidence="38">
        <dbReference type="Rhea" id="RHEA:39940"/>
    </physiologicalReaction>
</comment>
<dbReference type="GO" id="GO:0050253">
    <property type="term" value="F:retinyl-palmitate esterase activity"/>
    <property type="evidence" value="ECO:0007669"/>
    <property type="project" value="TreeGrafter"/>
</dbReference>
<comment type="catalytic activity">
    <reaction evidence="33">
        <text>1-hexadecanoyl-2-(9Z-octadecenoyl)-sn-glycero-3-phosphocholine + H2O = 1-hexadecanoyl-sn-glycero-3-phosphocholine + (9Z)-octadecenoate + H(+)</text>
        <dbReference type="Rhea" id="RHEA:38779"/>
        <dbReference type="ChEBI" id="CHEBI:15377"/>
        <dbReference type="ChEBI" id="CHEBI:15378"/>
        <dbReference type="ChEBI" id="CHEBI:30823"/>
        <dbReference type="ChEBI" id="CHEBI:72998"/>
        <dbReference type="ChEBI" id="CHEBI:73001"/>
    </reaction>
    <physiologicalReaction direction="left-to-right" evidence="33">
        <dbReference type="Rhea" id="RHEA:38780"/>
    </physiologicalReaction>
</comment>
<evidence type="ECO:0000256" key="37">
    <source>
        <dbReference type="ARBA" id="ARBA00049363"/>
    </source>
</evidence>
<comment type="catalytic activity">
    <reaction evidence="22">
        <text>2,3-di-(9Z)-octadecenoyl-sn-glycerol + H2O = 3-(9Z-octadecenoyl)-sn-glycerol + (9Z)-octadecenoate + H(+)</text>
        <dbReference type="Rhea" id="RHEA:42604"/>
        <dbReference type="ChEBI" id="CHEBI:15377"/>
        <dbReference type="ChEBI" id="CHEBI:15378"/>
        <dbReference type="ChEBI" id="CHEBI:30823"/>
        <dbReference type="ChEBI" id="CHEBI:75824"/>
        <dbReference type="ChEBI" id="CHEBI:75938"/>
    </reaction>
    <physiologicalReaction direction="left-to-right" evidence="22">
        <dbReference type="Rhea" id="RHEA:42605"/>
    </physiologicalReaction>
</comment>
<evidence type="ECO:0000256" key="1">
    <source>
        <dbReference type="ARBA" id="ARBA00004247"/>
    </source>
</evidence>
<dbReference type="Gene3D" id="3.10.50.40">
    <property type="match status" value="1"/>
</dbReference>
<evidence type="ECO:0000256" key="5">
    <source>
        <dbReference type="ARBA" id="ARBA00022692"/>
    </source>
</evidence>
<dbReference type="PANTHER" id="PTHR21325:SF52">
    <property type="entry name" value="PHOSPHOLIPASE B1, MEMBRANE-ASSOCIATED"/>
    <property type="match status" value="1"/>
</dbReference>
<accession>A0A556TSM5</accession>
<dbReference type="AlphaFoldDB" id="A0A556TSM5"/>
<dbReference type="OrthoDB" id="1902587at2759"/>
<dbReference type="GO" id="GO:0006644">
    <property type="term" value="P:phospholipid metabolic process"/>
    <property type="evidence" value="ECO:0007669"/>
    <property type="project" value="TreeGrafter"/>
</dbReference>
<sequence length="868" mass="98379">MQLSIINNHKKTIKDIKVQEHLKETLREKDWYSRDDFTVQLQDVPLFLEIISNTYKIPSEDKLTDDQALFLQLWENLLQPNTKQKNINKDDVSIIRCPTEVLGTEMQCEDQSPSNTIPTSDILREFNPNLTGFSTGTGTQTSKQAFLNQAVAGAKSFDILGQAKELVKRMKSDNRINFYSDWKVITLFIGGNDLCDSCSKPLNYSPENFMKRIQAALDFLHSEVPRAIVNLLEPIYIIPLRAMHQDTTLNCPTWLVRIICSCVVSPEDGSAALQNLEDLNRAYQLEELGNKTQTLDFSFDLHAKCPSQISPLLQTFENSNYTYKGPLPPPPPISNWGSDFSCTDTKPSTHVPNSDILRQFNPSLHGFSTGDGVLAQDGFNMAVSQAVANDLVAQVNKLIEALKSSEKIDFEMDWKLITVFIGVNDLCAYCMDQNNLSPENYTHHLTKALDVLYKEFPSSSTHFLFMSVDSSDVCPCIMTPAENSSELIELKRINQEYQTQMEQLISGDRYDGREDFTVVLQPYFQNTMLPLDKDGNPDLSYFTLDCFHFSERAQAEMAISFWNNMLEPVGNKQTFNNFTYDRSKLRCPSETHNPFIYTKMNSHPDYFTTPDPTSSSTFQTQIPAPCPSGLPRSEFAKFESKMAAEPTREWSDEKLNSEEIPKKDLIKFLQDNASQSFLVEHKLMGNIKNVAKTAKKEQLILAYNQLFESKRFKGTEVEQLTAEVKAVKIEEKPKETITEIVDEGPPKFTKSVLKKGDKTNFPKKGDTVACWYTGTLEDGTVFDTNIPSAARKKKQAKPLSFKVGVGKVIRGWDEGLLTMSKGETACLEIESEWAYGKKGLPDSKYPYKVKLYCSCLMVYMWCLGMNFS</sequence>
<evidence type="ECO:0000256" key="12">
    <source>
        <dbReference type="ARBA" id="ARBA00023180"/>
    </source>
</evidence>
<evidence type="ECO:0000256" key="28">
    <source>
        <dbReference type="ARBA" id="ARBA00048374"/>
    </source>
</evidence>
<comment type="function">
    <text evidence="17">Calcium-independent membrane-associated phospholipase that catalyzes complete diacylation of phospholipids by hydrolyzing both sn-1 and sn-2 fatty acyl chains attached to the glycerol backbone (phospholipase B activity). Has dual phospholipase and lysophospholipase activities toward diacylphospholipids. Preferentially cleaves sn-2 ester bonds over sn-1 bonds. Acts as a lipase toward glycerolipid substrates. Hydrolyzes fatty acyl chains of diacylglycerols with preference for the sn-2 position and of triacylglycerols with not positional selectivity. May also hydrolyze long chain retinyl esters such as retinyl palmitate. May contribute to digestion of dietary phospholipids, glycerolipids and retinoids, facilitating lipid absorption at the brush border.</text>
</comment>
<dbReference type="EMBL" id="VCAZ01000016">
    <property type="protein sequence ID" value="TSK58014.1"/>
    <property type="molecule type" value="Genomic_DNA"/>
</dbReference>
<evidence type="ECO:0000256" key="11">
    <source>
        <dbReference type="ARBA" id="ARBA00023136"/>
    </source>
</evidence>
<dbReference type="Gene3D" id="1.10.720.80">
    <property type="match status" value="1"/>
</dbReference>
<gene>
    <name evidence="42" type="ORF">Baya_3662</name>
</gene>
<comment type="catalytic activity">
    <reaction evidence="40">
        <text>[protein]-peptidylproline (omega=180) = [protein]-peptidylproline (omega=0)</text>
        <dbReference type="Rhea" id="RHEA:16237"/>
        <dbReference type="Rhea" id="RHEA-COMP:10747"/>
        <dbReference type="Rhea" id="RHEA-COMP:10748"/>
        <dbReference type="ChEBI" id="CHEBI:83833"/>
        <dbReference type="ChEBI" id="CHEBI:83834"/>
        <dbReference type="EC" id="5.2.1.8"/>
    </reaction>
</comment>
<evidence type="ECO:0000313" key="42">
    <source>
        <dbReference type="EMBL" id="TSK58014.1"/>
    </source>
</evidence>
<evidence type="ECO:0000256" key="38">
    <source>
        <dbReference type="ARBA" id="ARBA00049372"/>
    </source>
</evidence>
<evidence type="ECO:0000256" key="2">
    <source>
        <dbReference type="ARBA" id="ARBA00009979"/>
    </source>
</evidence>
<reference evidence="42 43" key="1">
    <citation type="journal article" date="2019" name="Genome Biol. Evol.">
        <title>Whole-Genome Sequencing of the Giant Devil Catfish, Bagarius yarrelli.</title>
        <authorList>
            <person name="Jiang W."/>
            <person name="Lv Y."/>
            <person name="Cheng L."/>
            <person name="Yang K."/>
            <person name="Chao B."/>
            <person name="Wang X."/>
            <person name="Li Y."/>
            <person name="Pan X."/>
            <person name="You X."/>
            <person name="Zhang Y."/>
            <person name="Yang J."/>
            <person name="Li J."/>
            <person name="Zhang X."/>
            <person name="Liu S."/>
            <person name="Sun C."/>
            <person name="Yang J."/>
            <person name="Shi Q."/>
        </authorList>
    </citation>
    <scope>NUCLEOTIDE SEQUENCE [LARGE SCALE GENOMIC DNA]</scope>
    <source>
        <strain evidence="42">JWS20170419001</strain>
        <tissue evidence="42">Muscle</tissue>
    </source>
</reference>
<comment type="catalytic activity">
    <reaction evidence="36">
        <text>1-hexadecanoyl-2-(9Z)-octadecenoyl-3-octadecanoyl-sn-glycerol + H2O = 1-hexadecanoyl-3-octadecanoyl-sn-glycerol + (9Z)-octadecenoate + H(+)</text>
        <dbReference type="Rhea" id="RHEA:41103"/>
        <dbReference type="ChEBI" id="CHEBI:15377"/>
        <dbReference type="ChEBI" id="CHEBI:15378"/>
        <dbReference type="ChEBI" id="CHEBI:30823"/>
        <dbReference type="ChEBI" id="CHEBI:77623"/>
        <dbReference type="ChEBI" id="CHEBI:77624"/>
    </reaction>
    <physiologicalReaction direction="left-to-right" evidence="36">
        <dbReference type="Rhea" id="RHEA:41104"/>
    </physiologicalReaction>
</comment>
<evidence type="ECO:0000256" key="6">
    <source>
        <dbReference type="ARBA" id="ARBA00022729"/>
    </source>
</evidence>
<dbReference type="PROSITE" id="PS50059">
    <property type="entry name" value="FKBP_PPIASE"/>
    <property type="match status" value="1"/>
</dbReference>
<dbReference type="Gene3D" id="3.40.50.1110">
    <property type="entry name" value="SGNH hydrolase"/>
    <property type="match status" value="2"/>
</dbReference>
<evidence type="ECO:0000256" key="30">
    <source>
        <dbReference type="ARBA" id="ARBA00048454"/>
    </source>
</evidence>
<keyword evidence="3" id="KW-1003">Cell membrane</keyword>
<dbReference type="SUPFAM" id="SSF52266">
    <property type="entry name" value="SGNH hydrolase"/>
    <property type="match status" value="2"/>
</dbReference>
<evidence type="ECO:0000256" key="24">
    <source>
        <dbReference type="ARBA" id="ARBA00048049"/>
    </source>
</evidence>
<dbReference type="FunFam" id="3.40.50.1110:FF:000005">
    <property type="entry name" value="Phospholipase B1"/>
    <property type="match status" value="1"/>
</dbReference>
<dbReference type="EC" id="5.2.1.8" evidence="40"/>
<keyword evidence="11" id="KW-0472">Membrane</keyword>
<comment type="catalytic activity">
    <reaction evidence="25">
        <text>1,2-di-(9Z-octadecenoyl)-sn-glycero-3-phosphocholine + H2O = 1-(9Z-octadecenoyl)-sn-glycero-3-phosphocholine + (9Z)-octadecenoate + H(+)</text>
        <dbReference type="Rhea" id="RHEA:40923"/>
        <dbReference type="ChEBI" id="CHEBI:15377"/>
        <dbReference type="ChEBI" id="CHEBI:15378"/>
        <dbReference type="ChEBI" id="CHEBI:28610"/>
        <dbReference type="ChEBI" id="CHEBI:30823"/>
        <dbReference type="ChEBI" id="CHEBI:74669"/>
    </reaction>
    <physiologicalReaction direction="left-to-right" evidence="25">
        <dbReference type="Rhea" id="RHEA:40924"/>
    </physiologicalReaction>
</comment>
<evidence type="ECO:0000259" key="41">
    <source>
        <dbReference type="PROSITE" id="PS50059"/>
    </source>
</evidence>
<dbReference type="CDD" id="cd21063">
    <property type="entry name" value="BTHB_FKBP25"/>
    <property type="match status" value="1"/>
</dbReference>
<evidence type="ECO:0000256" key="21">
    <source>
        <dbReference type="ARBA" id="ARBA00047459"/>
    </source>
</evidence>
<comment type="subcellular location">
    <subcellularLocation>
        <location evidence="1">Apical cell membrane</location>
        <topology evidence="1">Single-pass type I membrane protein</topology>
    </subcellularLocation>
</comment>
<dbReference type="InterPro" id="IPR001179">
    <property type="entry name" value="PPIase_FKBP_dom"/>
</dbReference>
<evidence type="ECO:0000256" key="15">
    <source>
        <dbReference type="ARBA" id="ARBA00023408"/>
    </source>
</evidence>
<dbReference type="CDD" id="cd01824">
    <property type="entry name" value="Phospholipase_B_like"/>
    <property type="match status" value="1"/>
</dbReference>
<keyword evidence="40" id="KW-0697">Rotamase</keyword>
<keyword evidence="4" id="KW-0597">Phosphoprotein</keyword>
<keyword evidence="40" id="KW-0413">Isomerase</keyword>
<evidence type="ECO:0000256" key="29">
    <source>
        <dbReference type="ARBA" id="ARBA00048386"/>
    </source>
</evidence>
<comment type="catalytic activity">
    <reaction evidence="26">
        <text>1,2-dihexadecanoyl-sn-glycero-3-phosphocholine + H2O = 1-hexadecanoyl-sn-glycero-3-phosphocholine + hexadecanoate + H(+)</text>
        <dbReference type="Rhea" id="RHEA:41223"/>
        <dbReference type="ChEBI" id="CHEBI:7896"/>
        <dbReference type="ChEBI" id="CHEBI:15377"/>
        <dbReference type="ChEBI" id="CHEBI:15378"/>
        <dbReference type="ChEBI" id="CHEBI:72998"/>
        <dbReference type="ChEBI" id="CHEBI:72999"/>
    </reaction>
    <physiologicalReaction direction="left-to-right" evidence="26">
        <dbReference type="Rhea" id="RHEA:41224"/>
    </physiologicalReaction>
</comment>
<dbReference type="GO" id="GO:0004623">
    <property type="term" value="F:phospholipase A2 activity"/>
    <property type="evidence" value="ECO:0007669"/>
    <property type="project" value="UniProtKB-EC"/>
</dbReference>
<evidence type="ECO:0000256" key="3">
    <source>
        <dbReference type="ARBA" id="ARBA00022475"/>
    </source>
</evidence>
<evidence type="ECO:0000256" key="35">
    <source>
        <dbReference type="ARBA" id="ARBA00048872"/>
    </source>
</evidence>
<dbReference type="PANTHER" id="PTHR21325">
    <property type="entry name" value="PHOSPHOLIPASE B, PLB1"/>
    <property type="match status" value="1"/>
</dbReference>
<comment type="catalytic activity">
    <reaction evidence="30">
        <text>a 1-acyl-sn-glycero-3-phosphocholine + H2O = sn-glycerol 3-phosphocholine + a fatty acid + H(+)</text>
        <dbReference type="Rhea" id="RHEA:15177"/>
        <dbReference type="ChEBI" id="CHEBI:15377"/>
        <dbReference type="ChEBI" id="CHEBI:15378"/>
        <dbReference type="ChEBI" id="CHEBI:16870"/>
        <dbReference type="ChEBI" id="CHEBI:28868"/>
        <dbReference type="ChEBI" id="CHEBI:58168"/>
        <dbReference type="EC" id="3.1.1.5"/>
    </reaction>
    <physiologicalReaction direction="left-to-right" evidence="30">
        <dbReference type="Rhea" id="RHEA:15178"/>
    </physiologicalReaction>
</comment>
<evidence type="ECO:0000256" key="10">
    <source>
        <dbReference type="ARBA" id="ARBA00023098"/>
    </source>
</evidence>
<dbReference type="SUPFAM" id="SSF54534">
    <property type="entry name" value="FKBP-like"/>
    <property type="match status" value="1"/>
</dbReference>
<evidence type="ECO:0000256" key="25">
    <source>
        <dbReference type="ARBA" id="ARBA00048058"/>
    </source>
</evidence>
<evidence type="ECO:0000256" key="22">
    <source>
        <dbReference type="ARBA" id="ARBA00048011"/>
    </source>
</evidence>
<evidence type="ECO:0000256" key="18">
    <source>
        <dbReference type="ARBA" id="ARBA00047324"/>
    </source>
</evidence>
<evidence type="ECO:0000313" key="43">
    <source>
        <dbReference type="Proteomes" id="UP000319801"/>
    </source>
</evidence>
<dbReference type="InterPro" id="IPR035547">
    <property type="entry name" value="Phospholipase_B"/>
</dbReference>
<comment type="catalytic activity">
    <reaction evidence="29">
        <text>1,2,3-tri-(9Z-octadecenoyl)-glycerol + H2O = di-(9Z)-octadecenoylglycerol + (9Z)-octadecenoate + H(+)</text>
        <dbReference type="Rhea" id="RHEA:38575"/>
        <dbReference type="ChEBI" id="CHEBI:15377"/>
        <dbReference type="ChEBI" id="CHEBI:15378"/>
        <dbReference type="ChEBI" id="CHEBI:30823"/>
        <dbReference type="ChEBI" id="CHEBI:53753"/>
        <dbReference type="ChEBI" id="CHEBI:75945"/>
    </reaction>
    <physiologicalReaction direction="left-to-right" evidence="29">
        <dbReference type="Rhea" id="RHEA:38576"/>
    </physiologicalReaction>
</comment>
<keyword evidence="13" id="KW-1208">Phospholipid metabolism</keyword>
<evidence type="ECO:0000256" key="33">
    <source>
        <dbReference type="ARBA" id="ARBA00048699"/>
    </source>
</evidence>
<comment type="caution">
    <text evidence="42">The sequence shown here is derived from an EMBL/GenBank/DDBJ whole genome shotgun (WGS) entry which is preliminary data.</text>
</comment>
<dbReference type="Pfam" id="PF00254">
    <property type="entry name" value="FKBP_C"/>
    <property type="match status" value="1"/>
</dbReference>
<comment type="catalytic activity">
    <reaction evidence="16">
        <text>a 1,2-diacyl-sn-glycero-3-phosphocholine + H2O = a 1-acyl-sn-glycero-3-phosphocholine + a fatty acid + H(+)</text>
        <dbReference type="Rhea" id="RHEA:15801"/>
        <dbReference type="ChEBI" id="CHEBI:15377"/>
        <dbReference type="ChEBI" id="CHEBI:15378"/>
        <dbReference type="ChEBI" id="CHEBI:28868"/>
        <dbReference type="ChEBI" id="CHEBI:57643"/>
        <dbReference type="ChEBI" id="CHEBI:58168"/>
        <dbReference type="EC" id="3.1.1.4"/>
    </reaction>
    <physiologicalReaction direction="left-to-right" evidence="16">
        <dbReference type="Rhea" id="RHEA:15802"/>
    </physiologicalReaction>
</comment>
<organism evidence="42 43">
    <name type="scientific">Bagarius yarrelli</name>
    <name type="common">Goonch</name>
    <name type="synonym">Bagrus yarrelli</name>
    <dbReference type="NCBI Taxonomy" id="175774"/>
    <lineage>
        <taxon>Eukaryota</taxon>
        <taxon>Metazoa</taxon>
        <taxon>Chordata</taxon>
        <taxon>Craniata</taxon>
        <taxon>Vertebrata</taxon>
        <taxon>Euteleostomi</taxon>
        <taxon>Actinopterygii</taxon>
        <taxon>Neopterygii</taxon>
        <taxon>Teleostei</taxon>
        <taxon>Ostariophysi</taxon>
        <taxon>Siluriformes</taxon>
        <taxon>Sisoridae</taxon>
        <taxon>Sisorinae</taxon>
        <taxon>Bagarius</taxon>
    </lineage>
</organism>
<evidence type="ECO:0000256" key="19">
    <source>
        <dbReference type="ARBA" id="ARBA00047363"/>
    </source>
</evidence>
<comment type="catalytic activity">
    <reaction evidence="14">
        <text>a triacylglycerol + H2O = a diacylglycerol + a fatty acid + H(+)</text>
        <dbReference type="Rhea" id="RHEA:12044"/>
        <dbReference type="ChEBI" id="CHEBI:15377"/>
        <dbReference type="ChEBI" id="CHEBI:15378"/>
        <dbReference type="ChEBI" id="CHEBI:17855"/>
        <dbReference type="ChEBI" id="CHEBI:18035"/>
        <dbReference type="ChEBI" id="CHEBI:28868"/>
        <dbReference type="EC" id="3.1.1.3"/>
    </reaction>
    <physiologicalReaction direction="left-to-right" evidence="14">
        <dbReference type="Rhea" id="RHEA:12045"/>
    </physiologicalReaction>
</comment>
<evidence type="ECO:0000256" key="7">
    <source>
        <dbReference type="ARBA" id="ARBA00022737"/>
    </source>
</evidence>
<dbReference type="InterPro" id="IPR001087">
    <property type="entry name" value="GDSL"/>
</dbReference>
<protein>
    <recommendedName>
        <fullName evidence="40">peptidylprolyl isomerase</fullName>
        <ecNumber evidence="40">5.2.1.8</ecNumber>
    </recommendedName>
</protein>
<comment type="catalytic activity">
    <reaction evidence="34">
        <text>1,3-dihexadecanoyl-2-(9Z-octadecenoyl)glycerol + H2O = 1,3-dihexadecanoylglycerol + (9Z)-octadecenoate + H(+)</text>
        <dbReference type="Rhea" id="RHEA:40983"/>
        <dbReference type="ChEBI" id="CHEBI:15377"/>
        <dbReference type="ChEBI" id="CHEBI:15378"/>
        <dbReference type="ChEBI" id="CHEBI:30823"/>
        <dbReference type="ChEBI" id="CHEBI:75688"/>
        <dbReference type="ChEBI" id="CHEBI:77619"/>
    </reaction>
    <physiologicalReaction direction="left-to-right" evidence="34">
        <dbReference type="Rhea" id="RHEA:40984"/>
    </physiologicalReaction>
</comment>
<evidence type="ECO:0000256" key="4">
    <source>
        <dbReference type="ARBA" id="ARBA00022553"/>
    </source>
</evidence>
<evidence type="ECO:0000256" key="27">
    <source>
        <dbReference type="ARBA" id="ARBA00048362"/>
    </source>
</evidence>